<feature type="region of interest" description="Disordered" evidence="2">
    <location>
        <begin position="1025"/>
        <end position="1156"/>
    </location>
</feature>
<feature type="compositionally biased region" description="Basic residues" evidence="2">
    <location>
        <begin position="7"/>
        <end position="18"/>
    </location>
</feature>
<feature type="compositionally biased region" description="Pro residues" evidence="2">
    <location>
        <begin position="1050"/>
        <end position="1064"/>
    </location>
</feature>
<name>A0AA38VH32_9PEZI</name>
<evidence type="ECO:0000256" key="1">
    <source>
        <dbReference type="SAM" id="Coils"/>
    </source>
</evidence>
<feature type="region of interest" description="Disordered" evidence="2">
    <location>
        <begin position="549"/>
        <end position="610"/>
    </location>
</feature>
<feature type="compositionally biased region" description="Pro residues" evidence="2">
    <location>
        <begin position="1032"/>
        <end position="1041"/>
    </location>
</feature>
<gene>
    <name evidence="3" type="ORF">NKR19_g9313</name>
</gene>
<protein>
    <submittedName>
        <fullName evidence="3">Uncharacterized protein</fullName>
    </submittedName>
</protein>
<feature type="compositionally biased region" description="Low complexity" evidence="2">
    <location>
        <begin position="1264"/>
        <end position="1275"/>
    </location>
</feature>
<feature type="compositionally biased region" description="Low complexity" evidence="2">
    <location>
        <begin position="1114"/>
        <end position="1125"/>
    </location>
</feature>
<feature type="compositionally biased region" description="Polar residues" evidence="2">
    <location>
        <begin position="586"/>
        <end position="595"/>
    </location>
</feature>
<organism evidence="3 4">
    <name type="scientific">Coniochaeta hoffmannii</name>
    <dbReference type="NCBI Taxonomy" id="91930"/>
    <lineage>
        <taxon>Eukaryota</taxon>
        <taxon>Fungi</taxon>
        <taxon>Dikarya</taxon>
        <taxon>Ascomycota</taxon>
        <taxon>Pezizomycotina</taxon>
        <taxon>Sordariomycetes</taxon>
        <taxon>Sordariomycetidae</taxon>
        <taxon>Coniochaetales</taxon>
        <taxon>Coniochaetaceae</taxon>
        <taxon>Coniochaeta</taxon>
    </lineage>
</organism>
<sequence length="1303" mass="146785">MDENPRPAKRPRRNAPRKKGVDGSRNSASRPRTGDAGNSKPGTEVHFTYTRKGEKEEKEGWEEVSWTRADAFTEFLLQFRANVAWQYEMDTGKRMNSGKFAANVEMTDTRDADGKVTVMFRVRKPRDPGEDESFLGHVRYRGNERGEGEVDIVTRGFTMQFPDVSLATGQQPRRKTIGNAKLEKAILAFMDDDKNNLHRVRLMSSDHDYHFRFDSKATDHFSARQREVDPDLRDCMEQSILDLETIAGPSSEARPWQDTLLSIGEIDPAQGRHRVYDSYGRTEGNRWARVKEQDFRDWTKRALFLFQHEFSAVDSSGKHPRQCQWFYKERAQLIHDERFAGRLYLNGLQLRRWELAAPTLNDRGLKYAYNLSPDSEDQRIEIEYTVISPEQEAKAIAGLWKTVLYDEPSNNPVCDMFACDLLHKLLKTSHRDSVNVIQHLDEEVATVLSRFLTHPDTKTASGKRLWYISESESNTLRGVELMTIKQVSGYECEVLPDVYWSLFVGKPSLLRGVEAEMRRIDQQRAAEMRRMAGDASTDQVAPVVRDSTAVPHDHPAEPDPGGARSSSSAASTRPSPGKTSWDKSTEPSTEPSVGSSEVPYRGPGASTVPPADALAHVRRIQQLEEQLKAAKKRAAASQAQRDEKMVTKTPAQTDQADAIMDDASDESDFVVPSGYFPNEVMRLVHACLALCPYPINTYTCRPIEGDTVASGFSQFDHESGALKIHREWLDMDRMLQHFEISAEDTSQTDLLCETVQELWEDVIQCETRGTRGKQHGRAAWARCRSEIRRRLQDYRHVCRVINVPEALTNHGELSVVTSALALTGWSKENDNVHLSLHCEACSWLRRCYNTWKTDPFDRHFEDITAAEDPYRDDCPPTETRCDPVRPCHGVTNTGATKLPLYALQFEGLKSRKRYFVVARNLSQPDSFTVVLDGLHYPADKAATQFEARWRSDMKTSLKHHVIEGSRLQPLFRNTGRGQDESLPVAQQSAQHQPSMEMQLSRKLTEEQRKLDELITPVAMERKKEETAVLLGRPPPPPPAIPGPLAAPKSCGPPPRATFGYPPPATQSGLRPPSLDARYPPPHPPPLVSGPRPDSRPPVVSAPTLLSPGQPQSHALSALNRAAANSGIEGSQAKKSPARPADSPELPKKDPDPQVSHPRIMTLRESICRLWNLSQEEFAALFPGMTPSYMFNLYRIAEKCSKERALSLLERARTERRKLSKGTEWKEVCFSQELAVQDTEFVMKELALGREILSREPGGRAARVSSSGKQSGQPPGRRVDMSNWFRRGADVEYIVIEDSPDPSV</sequence>
<comment type="caution">
    <text evidence="3">The sequence shown here is derived from an EMBL/GenBank/DDBJ whole genome shotgun (WGS) entry which is preliminary data.</text>
</comment>
<feature type="coiled-coil region" evidence="1">
    <location>
        <begin position="613"/>
        <end position="640"/>
    </location>
</feature>
<proteinExistence type="predicted"/>
<feature type="compositionally biased region" description="Pro residues" evidence="2">
    <location>
        <begin position="1078"/>
        <end position="1087"/>
    </location>
</feature>
<keyword evidence="1" id="KW-0175">Coiled coil</keyword>
<feature type="compositionally biased region" description="Low complexity" evidence="2">
    <location>
        <begin position="560"/>
        <end position="577"/>
    </location>
</feature>
<dbReference type="EMBL" id="JANBVN010000218">
    <property type="protein sequence ID" value="KAJ9132400.1"/>
    <property type="molecule type" value="Genomic_DNA"/>
</dbReference>
<evidence type="ECO:0000313" key="4">
    <source>
        <dbReference type="Proteomes" id="UP001174691"/>
    </source>
</evidence>
<accession>A0AA38VH32</accession>
<feature type="region of interest" description="Disordered" evidence="2">
    <location>
        <begin position="1"/>
        <end position="61"/>
    </location>
</feature>
<keyword evidence="4" id="KW-1185">Reference proteome</keyword>
<evidence type="ECO:0000313" key="3">
    <source>
        <dbReference type="EMBL" id="KAJ9132400.1"/>
    </source>
</evidence>
<dbReference type="Proteomes" id="UP001174691">
    <property type="component" value="Unassembled WGS sequence"/>
</dbReference>
<evidence type="ECO:0000256" key="2">
    <source>
        <dbReference type="SAM" id="MobiDB-lite"/>
    </source>
</evidence>
<reference evidence="3" key="1">
    <citation type="submission" date="2022-07" db="EMBL/GenBank/DDBJ databases">
        <title>Fungi with potential for degradation of polypropylene.</title>
        <authorList>
            <person name="Gostincar C."/>
        </authorList>
    </citation>
    <scope>NUCLEOTIDE SEQUENCE</scope>
    <source>
        <strain evidence="3">EXF-13287</strain>
    </source>
</reference>
<feature type="region of interest" description="Disordered" evidence="2">
    <location>
        <begin position="1256"/>
        <end position="1280"/>
    </location>
</feature>